<dbReference type="PANTHER" id="PTHR43133">
    <property type="entry name" value="RNA POLYMERASE ECF-TYPE SIGMA FACTO"/>
    <property type="match status" value="1"/>
</dbReference>
<evidence type="ECO:0000313" key="10">
    <source>
        <dbReference type="Proteomes" id="UP001156882"/>
    </source>
</evidence>
<evidence type="ECO:0000259" key="7">
    <source>
        <dbReference type="Pfam" id="PF04542"/>
    </source>
</evidence>
<evidence type="ECO:0000256" key="5">
    <source>
        <dbReference type="ARBA" id="ARBA00023163"/>
    </source>
</evidence>
<dbReference type="RefSeq" id="WP_284311023.1">
    <property type="nucleotide sequence ID" value="NZ_BSPC01000009.1"/>
</dbReference>
<comment type="caution">
    <text evidence="9">The sequence shown here is derived from an EMBL/GenBank/DDBJ whole genome shotgun (WGS) entry which is preliminary data.</text>
</comment>
<accession>A0ABQ6CE68</accession>
<gene>
    <name evidence="9" type="ORF">GCM10007874_12260</name>
</gene>
<dbReference type="InterPro" id="IPR014284">
    <property type="entry name" value="RNA_pol_sigma-70_dom"/>
</dbReference>
<sequence>MATPKLEPTSAGDLIDRAILHDPEAIRAITTQHNRRLYRIARGILRSDSEAEDVLQAAYMKAFAALSGFRRDSSLTTWLTRIVMNEALGRVRERRPAVRLETGRAIVGGQVIPFPTLSAEADPERVMAQRQIQALMEKAVDELPDAYRVVLVARVIEDMSLEETAELLAIRPETVKTRLHRARRLLREALERQSGPFLMNAFPFDGWRCERMTQAVLEKILSKA</sequence>
<dbReference type="InterPro" id="IPR013324">
    <property type="entry name" value="RNA_pol_sigma_r3/r4-like"/>
</dbReference>
<dbReference type="Pfam" id="PF08281">
    <property type="entry name" value="Sigma70_r4_2"/>
    <property type="match status" value="1"/>
</dbReference>
<proteinExistence type="inferred from homology"/>
<feature type="domain" description="RNA polymerase sigma-70 region 2" evidence="7">
    <location>
        <begin position="31"/>
        <end position="95"/>
    </location>
</feature>
<evidence type="ECO:0000256" key="2">
    <source>
        <dbReference type="ARBA" id="ARBA00023015"/>
    </source>
</evidence>
<dbReference type="SUPFAM" id="SSF88659">
    <property type="entry name" value="Sigma3 and sigma4 domains of RNA polymerase sigma factors"/>
    <property type="match status" value="1"/>
</dbReference>
<keyword evidence="3 6" id="KW-0731">Sigma factor</keyword>
<name>A0ABQ6CE68_9HYPH</name>
<evidence type="ECO:0000313" key="9">
    <source>
        <dbReference type="EMBL" id="GLS18210.1"/>
    </source>
</evidence>
<evidence type="ECO:0000256" key="6">
    <source>
        <dbReference type="RuleBase" id="RU000716"/>
    </source>
</evidence>
<organism evidence="9 10">
    <name type="scientific">Labrys miyagiensis</name>
    <dbReference type="NCBI Taxonomy" id="346912"/>
    <lineage>
        <taxon>Bacteria</taxon>
        <taxon>Pseudomonadati</taxon>
        <taxon>Pseudomonadota</taxon>
        <taxon>Alphaproteobacteria</taxon>
        <taxon>Hyphomicrobiales</taxon>
        <taxon>Xanthobacteraceae</taxon>
        <taxon>Labrys</taxon>
    </lineage>
</organism>
<protein>
    <recommendedName>
        <fullName evidence="6">RNA polymerase sigma factor</fullName>
    </recommendedName>
</protein>
<feature type="domain" description="RNA polymerase sigma factor 70 region 4 type 2" evidence="8">
    <location>
        <begin position="136"/>
        <end position="186"/>
    </location>
</feature>
<dbReference type="Pfam" id="PF04542">
    <property type="entry name" value="Sigma70_r2"/>
    <property type="match status" value="1"/>
</dbReference>
<evidence type="ECO:0000259" key="8">
    <source>
        <dbReference type="Pfam" id="PF08281"/>
    </source>
</evidence>
<dbReference type="InterPro" id="IPR013249">
    <property type="entry name" value="RNA_pol_sigma70_r4_t2"/>
</dbReference>
<dbReference type="InterPro" id="IPR007627">
    <property type="entry name" value="RNA_pol_sigma70_r2"/>
</dbReference>
<evidence type="ECO:0000256" key="1">
    <source>
        <dbReference type="ARBA" id="ARBA00010641"/>
    </source>
</evidence>
<dbReference type="InterPro" id="IPR000838">
    <property type="entry name" value="RNA_pol_sigma70_ECF_CS"/>
</dbReference>
<evidence type="ECO:0000256" key="3">
    <source>
        <dbReference type="ARBA" id="ARBA00023082"/>
    </source>
</evidence>
<dbReference type="EMBL" id="BSPC01000009">
    <property type="protein sequence ID" value="GLS18210.1"/>
    <property type="molecule type" value="Genomic_DNA"/>
</dbReference>
<keyword evidence="5 6" id="KW-0804">Transcription</keyword>
<keyword evidence="4 6" id="KW-0238">DNA-binding</keyword>
<dbReference type="InterPro" id="IPR039425">
    <property type="entry name" value="RNA_pol_sigma-70-like"/>
</dbReference>
<dbReference type="InterPro" id="IPR013325">
    <property type="entry name" value="RNA_pol_sigma_r2"/>
</dbReference>
<dbReference type="NCBIfam" id="NF008888">
    <property type="entry name" value="PRK11922.1"/>
    <property type="match status" value="1"/>
</dbReference>
<dbReference type="Proteomes" id="UP001156882">
    <property type="component" value="Unassembled WGS sequence"/>
</dbReference>
<dbReference type="PROSITE" id="PS01063">
    <property type="entry name" value="SIGMA70_ECF"/>
    <property type="match status" value="1"/>
</dbReference>
<keyword evidence="2 6" id="KW-0805">Transcription regulation</keyword>
<reference evidence="10" key="1">
    <citation type="journal article" date="2019" name="Int. J. Syst. Evol. Microbiol.">
        <title>The Global Catalogue of Microorganisms (GCM) 10K type strain sequencing project: providing services to taxonomists for standard genome sequencing and annotation.</title>
        <authorList>
            <consortium name="The Broad Institute Genomics Platform"/>
            <consortium name="The Broad Institute Genome Sequencing Center for Infectious Disease"/>
            <person name="Wu L."/>
            <person name="Ma J."/>
        </authorList>
    </citation>
    <scope>NUCLEOTIDE SEQUENCE [LARGE SCALE GENOMIC DNA]</scope>
    <source>
        <strain evidence="10">NBRC 101365</strain>
    </source>
</reference>
<evidence type="ECO:0000256" key="4">
    <source>
        <dbReference type="ARBA" id="ARBA00023125"/>
    </source>
</evidence>
<dbReference type="Gene3D" id="1.10.1740.10">
    <property type="match status" value="1"/>
</dbReference>
<dbReference type="PANTHER" id="PTHR43133:SF51">
    <property type="entry name" value="RNA POLYMERASE SIGMA FACTOR"/>
    <property type="match status" value="1"/>
</dbReference>
<dbReference type="InterPro" id="IPR036388">
    <property type="entry name" value="WH-like_DNA-bd_sf"/>
</dbReference>
<dbReference type="Gene3D" id="1.10.10.10">
    <property type="entry name" value="Winged helix-like DNA-binding domain superfamily/Winged helix DNA-binding domain"/>
    <property type="match status" value="1"/>
</dbReference>
<dbReference type="SUPFAM" id="SSF88946">
    <property type="entry name" value="Sigma2 domain of RNA polymerase sigma factors"/>
    <property type="match status" value="1"/>
</dbReference>
<keyword evidence="10" id="KW-1185">Reference proteome</keyword>
<comment type="similarity">
    <text evidence="1 6">Belongs to the sigma-70 factor family. ECF subfamily.</text>
</comment>
<dbReference type="NCBIfam" id="TIGR02937">
    <property type="entry name" value="sigma70-ECF"/>
    <property type="match status" value="1"/>
</dbReference>